<sequence>MAGQGHVGVGNSLADNPQPPASAFPPTAVAGGFDQRPGAPARHGRGKQNGEQAVGRSRGGNTSKVHLVGDGAGQVLGWQLTAGQAGDAPQAAGLLVHWLAPAQQVLGDAAYDSDALRALIAAAGANAVIQPNPRRKNQPLFDAVAYKDRHLIEQTFSKFKQFRHIATRYDKLDRSFDAFICLRVITLYLN</sequence>
<evidence type="ECO:0000313" key="4">
    <source>
        <dbReference type="Proteomes" id="UP001139193"/>
    </source>
</evidence>
<evidence type="ECO:0000256" key="1">
    <source>
        <dbReference type="SAM" id="MobiDB-lite"/>
    </source>
</evidence>
<dbReference type="GO" id="GO:0006313">
    <property type="term" value="P:DNA transposition"/>
    <property type="evidence" value="ECO:0007669"/>
    <property type="project" value="InterPro"/>
</dbReference>
<gene>
    <name evidence="3" type="ORF">MON38_15880</name>
</gene>
<dbReference type="RefSeq" id="WP_241937129.1">
    <property type="nucleotide sequence ID" value="NZ_JALBGC010000004.1"/>
</dbReference>
<dbReference type="AlphaFoldDB" id="A0A9X2AGK0"/>
<feature type="region of interest" description="Disordered" evidence="1">
    <location>
        <begin position="1"/>
        <end position="66"/>
    </location>
</feature>
<reference evidence="3" key="1">
    <citation type="submission" date="2022-03" db="EMBL/GenBank/DDBJ databases">
        <title>Bacterial whole genome sequence for Hymenobacter sp. DH14.</title>
        <authorList>
            <person name="Le V."/>
        </authorList>
    </citation>
    <scope>NUCLEOTIDE SEQUENCE</scope>
    <source>
        <strain evidence="3">DH14</strain>
    </source>
</reference>
<dbReference type="GO" id="GO:0004803">
    <property type="term" value="F:transposase activity"/>
    <property type="evidence" value="ECO:0007669"/>
    <property type="project" value="InterPro"/>
</dbReference>
<dbReference type="PANTHER" id="PTHR30007">
    <property type="entry name" value="PHP DOMAIN PROTEIN"/>
    <property type="match status" value="1"/>
</dbReference>
<accession>A0A9X2AGK0</accession>
<comment type="caution">
    <text evidence="3">The sequence shown here is derived from an EMBL/GenBank/DDBJ whole genome shotgun (WGS) entry which is preliminary data.</text>
</comment>
<dbReference type="Proteomes" id="UP001139193">
    <property type="component" value="Unassembled WGS sequence"/>
</dbReference>
<keyword evidence="4" id="KW-1185">Reference proteome</keyword>
<organism evidence="3 4">
    <name type="scientific">Hymenobacter cyanobacteriorum</name>
    <dbReference type="NCBI Taxonomy" id="2926463"/>
    <lineage>
        <taxon>Bacteria</taxon>
        <taxon>Pseudomonadati</taxon>
        <taxon>Bacteroidota</taxon>
        <taxon>Cytophagia</taxon>
        <taxon>Cytophagales</taxon>
        <taxon>Hymenobacteraceae</taxon>
        <taxon>Hymenobacter</taxon>
    </lineage>
</organism>
<protein>
    <submittedName>
        <fullName evidence="3">IS5 family transposase</fullName>
    </submittedName>
</protein>
<evidence type="ECO:0000259" key="2">
    <source>
        <dbReference type="Pfam" id="PF01609"/>
    </source>
</evidence>
<dbReference type="EMBL" id="JALBGC010000004">
    <property type="protein sequence ID" value="MCI1188902.1"/>
    <property type="molecule type" value="Genomic_DNA"/>
</dbReference>
<dbReference type="Pfam" id="PF01609">
    <property type="entry name" value="DDE_Tnp_1"/>
    <property type="match status" value="1"/>
</dbReference>
<dbReference type="PANTHER" id="PTHR30007:SF1">
    <property type="entry name" value="BLR1914 PROTEIN"/>
    <property type="match status" value="1"/>
</dbReference>
<dbReference type="InterPro" id="IPR002559">
    <property type="entry name" value="Transposase_11"/>
</dbReference>
<name>A0A9X2AGK0_9BACT</name>
<feature type="domain" description="Transposase IS4-like" evidence="2">
    <location>
        <begin position="59"/>
        <end position="180"/>
    </location>
</feature>
<proteinExistence type="predicted"/>
<dbReference type="GO" id="GO:0003677">
    <property type="term" value="F:DNA binding"/>
    <property type="evidence" value="ECO:0007669"/>
    <property type="project" value="InterPro"/>
</dbReference>
<evidence type="ECO:0000313" key="3">
    <source>
        <dbReference type="EMBL" id="MCI1188902.1"/>
    </source>
</evidence>
<dbReference type="NCBIfam" id="NF033580">
    <property type="entry name" value="transpos_IS5_3"/>
    <property type="match status" value="1"/>
</dbReference>